<keyword evidence="3" id="KW-1185">Reference proteome</keyword>
<accession>A0A923RSI6</accession>
<feature type="domain" description="Periplasmic copper-binding protein NosD beta helix" evidence="1">
    <location>
        <begin position="373"/>
        <end position="531"/>
    </location>
</feature>
<dbReference type="InterPro" id="IPR003961">
    <property type="entry name" value="FN3_dom"/>
</dbReference>
<evidence type="ECO:0000313" key="2">
    <source>
        <dbReference type="EMBL" id="MBC5712795.1"/>
    </source>
</evidence>
<dbReference type="CDD" id="cd00063">
    <property type="entry name" value="FN3"/>
    <property type="match status" value="1"/>
</dbReference>
<dbReference type="Pfam" id="PF05048">
    <property type="entry name" value="NosD"/>
    <property type="match status" value="1"/>
</dbReference>
<dbReference type="Gene3D" id="2.60.40.10">
    <property type="entry name" value="Immunoglobulins"/>
    <property type="match status" value="1"/>
</dbReference>
<evidence type="ECO:0000259" key="1">
    <source>
        <dbReference type="Pfam" id="PF05048"/>
    </source>
</evidence>
<dbReference type="InterPro" id="IPR036116">
    <property type="entry name" value="FN3_sf"/>
</dbReference>
<dbReference type="SUPFAM" id="SSF51126">
    <property type="entry name" value="Pectin lyase-like"/>
    <property type="match status" value="3"/>
</dbReference>
<reference evidence="2" key="1">
    <citation type="submission" date="2020-08" db="EMBL/GenBank/DDBJ databases">
        <title>Genome public.</title>
        <authorList>
            <person name="Liu C."/>
            <person name="Sun Q."/>
        </authorList>
    </citation>
    <scope>NUCLEOTIDE SEQUENCE</scope>
    <source>
        <strain evidence="2">BX1005</strain>
    </source>
</reference>
<dbReference type="InterPro" id="IPR007742">
    <property type="entry name" value="NosD_dom"/>
</dbReference>
<dbReference type="InterPro" id="IPR013783">
    <property type="entry name" value="Ig-like_fold"/>
</dbReference>
<proteinExistence type="predicted"/>
<dbReference type="SUPFAM" id="SSF49265">
    <property type="entry name" value="Fibronectin type III"/>
    <property type="match status" value="1"/>
</dbReference>
<comment type="caution">
    <text evidence="2">The sequence shown here is derived from an EMBL/GenBank/DDBJ whole genome shotgun (WGS) entry which is preliminary data.</text>
</comment>
<dbReference type="SMART" id="SM00710">
    <property type="entry name" value="PbH1"/>
    <property type="match status" value="14"/>
</dbReference>
<name>A0A923RSI6_9FIRM</name>
<dbReference type="Proteomes" id="UP000606720">
    <property type="component" value="Unassembled WGS sequence"/>
</dbReference>
<dbReference type="RefSeq" id="WP_186865849.1">
    <property type="nucleotide sequence ID" value="NZ_JACOPH010000001.1"/>
</dbReference>
<sequence>MGKKIWMVILFVVCSVGIVYTKPQTTYADISYVDAVEGNTQAGYHVVKISKSSMENDPMCKALQNALDEAKLYAAENLKYKVIVEPGTYALSTCIHAYSNTYLSLQGVTFQHKNYSGNMFKIGDIGGDGDTVSGYHYKNITVDGGTWDGFGITSPIMKAAHAENVVIKNASLKNVKDSHVVEVAAINGFEVSGCTFSDQTASNEKKEALLANEVIQLDLLVQGHFSGYKYEALDMKNVVISNNIFNHVLRGVGSHTAYSKRSTDHVVIKENTFENVKSVAIECYNYTDCTISNNRMTECGRGIAVYAMRSNANGAFNAAATKGNELNAKTVITNNVISVKNTDTYPPTGISVEGLDLKAATQGTGEKTAAGNYYISGVSVLNNEINTPGHGIVLNDVYNSSVGNNKITGTTGSGSYYGISVDNASKGIQVTGNTIDKTGLNGILITGKSDAGLVAGNCVTNAGSNAVCVNSASVGTIKDNVLNQSGTCGIQLSTNAKCKKAISGNKITNANGRGIYIYDKSTVKAIDNNTIKGIKLQGINISSLKNAVSISNNNISKCKNHVIYIKTPTKYQVKLLNNQIKAVKNQNGIQVTAGQVRIEDNAISGANWPVSIEIGVKGEVGSNRYKGNVNNLAYIRGSKKSIRTAGLKKVVLKVSKTSKSIKLSWKKVKGASGYEIYRASSVNGKYKKIAETGKKYQYTDKKVKAGRTYYYKVRAVSGDKKSKMRIFGTYSKAVKGSC</sequence>
<dbReference type="InterPro" id="IPR012334">
    <property type="entry name" value="Pectin_lyas_fold"/>
</dbReference>
<dbReference type="EMBL" id="JACOPH010000001">
    <property type="protein sequence ID" value="MBC5712795.1"/>
    <property type="molecule type" value="Genomic_DNA"/>
</dbReference>
<dbReference type="Gene3D" id="2.160.20.10">
    <property type="entry name" value="Single-stranded right-handed beta-helix, Pectin lyase-like"/>
    <property type="match status" value="2"/>
</dbReference>
<protein>
    <submittedName>
        <fullName evidence="2">Right-handed parallel beta-helix repeat-containing protein</fullName>
    </submittedName>
</protein>
<dbReference type="InterPro" id="IPR011050">
    <property type="entry name" value="Pectin_lyase_fold/virulence"/>
</dbReference>
<gene>
    <name evidence="2" type="ORF">H8S17_00990</name>
</gene>
<dbReference type="InterPro" id="IPR006626">
    <property type="entry name" value="PbH1"/>
</dbReference>
<evidence type="ECO:0000313" key="3">
    <source>
        <dbReference type="Proteomes" id="UP000606720"/>
    </source>
</evidence>
<dbReference type="AlphaFoldDB" id="A0A923RSI6"/>
<organism evidence="2 3">
    <name type="scientific">Roseburia zhanii</name>
    <dbReference type="NCBI Taxonomy" id="2763064"/>
    <lineage>
        <taxon>Bacteria</taxon>
        <taxon>Bacillati</taxon>
        <taxon>Bacillota</taxon>
        <taxon>Clostridia</taxon>
        <taxon>Lachnospirales</taxon>
        <taxon>Lachnospiraceae</taxon>
        <taxon>Roseburia</taxon>
    </lineage>
</organism>